<comment type="caution">
    <text evidence="2">The sequence shown here is derived from an EMBL/GenBank/DDBJ whole genome shotgun (WGS) entry which is preliminary data.</text>
</comment>
<dbReference type="EMBL" id="JAADYS010002301">
    <property type="protein sequence ID" value="KAF4458956.1"/>
    <property type="molecule type" value="Genomic_DNA"/>
</dbReference>
<keyword evidence="3" id="KW-1185">Reference proteome</keyword>
<sequence>MHHLTEPPSTEKWKFTSGLTSASGLAEHGDLSALATGPLDGTELAFAGPVFVDEPCSLTTNAVDAGLSTSATTVRGVDLAADGGTNATLASGKSGEESNEGNGELHLSDRSGRPQGVFHEPGIKLTVAGIGAKEKHSQKTVNDIYTRANNPNVAAFCAADFIFCGAQDTQCVWDKTDQTVGNVVFTCGVFNLPGSIGFNGQGGFANIAVRGRNCNNNANPNRYVCS</sequence>
<dbReference type="AlphaFoldDB" id="A0A8H4P7F9"/>
<reference evidence="2 3" key="1">
    <citation type="submission" date="2020-01" db="EMBL/GenBank/DDBJ databases">
        <title>Identification and distribution of gene clusters putatively required for synthesis of sphingolipid metabolism inhibitors in phylogenetically diverse species of the filamentous fungus Fusarium.</title>
        <authorList>
            <person name="Kim H.-S."/>
            <person name="Busman M."/>
            <person name="Brown D.W."/>
            <person name="Divon H."/>
            <person name="Uhlig S."/>
            <person name="Proctor R.H."/>
        </authorList>
    </citation>
    <scope>NUCLEOTIDE SEQUENCE [LARGE SCALE GENOMIC DNA]</scope>
    <source>
        <strain evidence="2 3">NRRL 20459</strain>
    </source>
</reference>
<organism evidence="2 3">
    <name type="scientific">Fusarium albosuccineum</name>
    <dbReference type="NCBI Taxonomy" id="1237068"/>
    <lineage>
        <taxon>Eukaryota</taxon>
        <taxon>Fungi</taxon>
        <taxon>Dikarya</taxon>
        <taxon>Ascomycota</taxon>
        <taxon>Pezizomycotina</taxon>
        <taxon>Sordariomycetes</taxon>
        <taxon>Hypocreomycetidae</taxon>
        <taxon>Hypocreales</taxon>
        <taxon>Nectriaceae</taxon>
        <taxon>Fusarium</taxon>
        <taxon>Fusarium decemcellulare species complex</taxon>
    </lineage>
</organism>
<protein>
    <submittedName>
        <fullName evidence="2">Uncharacterized protein</fullName>
    </submittedName>
</protein>
<dbReference type="Proteomes" id="UP000554235">
    <property type="component" value="Unassembled WGS sequence"/>
</dbReference>
<proteinExistence type="predicted"/>
<feature type="region of interest" description="Disordered" evidence="1">
    <location>
        <begin position="85"/>
        <end position="113"/>
    </location>
</feature>
<gene>
    <name evidence="2" type="ORF">FALBO_14296</name>
</gene>
<evidence type="ECO:0000256" key="1">
    <source>
        <dbReference type="SAM" id="MobiDB-lite"/>
    </source>
</evidence>
<accession>A0A8H4P7F9</accession>
<evidence type="ECO:0000313" key="3">
    <source>
        <dbReference type="Proteomes" id="UP000554235"/>
    </source>
</evidence>
<evidence type="ECO:0000313" key="2">
    <source>
        <dbReference type="EMBL" id="KAF4458956.1"/>
    </source>
</evidence>
<name>A0A8H4P7F9_9HYPO</name>